<evidence type="ECO:0000259" key="5">
    <source>
        <dbReference type="Pfam" id="PF00501"/>
    </source>
</evidence>
<evidence type="ECO:0000256" key="1">
    <source>
        <dbReference type="ARBA" id="ARBA00006432"/>
    </source>
</evidence>
<dbReference type="InterPro" id="IPR025110">
    <property type="entry name" value="AMP-bd_C"/>
</dbReference>
<dbReference type="Gene3D" id="3.40.50.12780">
    <property type="entry name" value="N-terminal domain of ligase-like"/>
    <property type="match status" value="1"/>
</dbReference>
<dbReference type="GO" id="GO:0005886">
    <property type="term" value="C:plasma membrane"/>
    <property type="evidence" value="ECO:0007669"/>
    <property type="project" value="TreeGrafter"/>
</dbReference>
<reference evidence="7 8" key="1">
    <citation type="submission" date="2019-12" db="EMBL/GenBank/DDBJ databases">
        <title>Whole-genome analyses of novel actinobacteria.</title>
        <authorList>
            <person name="Sahin N."/>
            <person name="Saygin H."/>
        </authorList>
    </citation>
    <scope>NUCLEOTIDE SEQUENCE [LARGE SCALE GENOMIC DNA]</scope>
    <source>
        <strain evidence="7 8">KC615</strain>
    </source>
</reference>
<dbReference type="PANTHER" id="PTHR22754">
    <property type="entry name" value="DISCO-INTERACTING PROTEIN 2 DIP2 -RELATED"/>
    <property type="match status" value="1"/>
</dbReference>
<comment type="caution">
    <text evidence="7">The sequence shown here is derived from an EMBL/GenBank/DDBJ whole genome shotgun (WGS) entry which is preliminary data.</text>
</comment>
<dbReference type="InterPro" id="IPR000873">
    <property type="entry name" value="AMP-dep_synth/lig_dom"/>
</dbReference>
<dbReference type="EMBL" id="WUUL01000016">
    <property type="protein sequence ID" value="MXQ55588.1"/>
    <property type="molecule type" value="Genomic_DNA"/>
</dbReference>
<dbReference type="FunFam" id="3.40.50.12780:FF:000013">
    <property type="entry name" value="Long-chain-fatty-acid--AMP ligase FadD32"/>
    <property type="match status" value="1"/>
</dbReference>
<keyword evidence="2" id="KW-0436">Ligase</keyword>
<evidence type="ECO:0000256" key="2">
    <source>
        <dbReference type="ARBA" id="ARBA00022598"/>
    </source>
</evidence>
<dbReference type="GO" id="GO:0071766">
    <property type="term" value="P:Actinobacterium-type cell wall biogenesis"/>
    <property type="evidence" value="ECO:0007669"/>
    <property type="project" value="UniProtKB-ARBA"/>
</dbReference>
<dbReference type="InterPro" id="IPR040097">
    <property type="entry name" value="FAAL/FAAC"/>
</dbReference>
<feature type="domain" description="AMP-binding enzyme C-terminal" evidence="6">
    <location>
        <begin position="450"/>
        <end position="565"/>
    </location>
</feature>
<gene>
    <name evidence="7" type="ORF">GSM42_18045</name>
</gene>
<evidence type="ECO:0000256" key="4">
    <source>
        <dbReference type="ARBA" id="ARBA00023098"/>
    </source>
</evidence>
<dbReference type="Pfam" id="PF00501">
    <property type="entry name" value="AMP-binding"/>
    <property type="match status" value="1"/>
</dbReference>
<dbReference type="Gene3D" id="3.30.300.30">
    <property type="match status" value="1"/>
</dbReference>
<proteinExistence type="inferred from homology"/>
<dbReference type="Pfam" id="PF23024">
    <property type="entry name" value="AMP-dom_DIP2-like"/>
    <property type="match status" value="1"/>
</dbReference>
<dbReference type="CDD" id="cd05931">
    <property type="entry name" value="FAAL"/>
    <property type="match status" value="1"/>
</dbReference>
<keyword evidence="4" id="KW-0443">Lipid metabolism</keyword>
<dbReference type="GO" id="GO:0006633">
    <property type="term" value="P:fatty acid biosynthetic process"/>
    <property type="evidence" value="ECO:0007669"/>
    <property type="project" value="TreeGrafter"/>
</dbReference>
<evidence type="ECO:0000259" key="6">
    <source>
        <dbReference type="Pfam" id="PF23024"/>
    </source>
</evidence>
<keyword evidence="3" id="KW-0276">Fatty acid metabolism</keyword>
<dbReference type="Proteomes" id="UP000430692">
    <property type="component" value="Unassembled WGS sequence"/>
</dbReference>
<dbReference type="SUPFAM" id="SSF56801">
    <property type="entry name" value="Acetyl-CoA synthetase-like"/>
    <property type="match status" value="1"/>
</dbReference>
<evidence type="ECO:0000256" key="3">
    <source>
        <dbReference type="ARBA" id="ARBA00022832"/>
    </source>
</evidence>
<dbReference type="PROSITE" id="PS00455">
    <property type="entry name" value="AMP_BINDING"/>
    <property type="match status" value="1"/>
</dbReference>
<dbReference type="RefSeq" id="WP_160802940.1">
    <property type="nucleotide sequence ID" value="NZ_WUUL01000016.1"/>
</dbReference>
<dbReference type="PANTHER" id="PTHR22754:SF32">
    <property type="entry name" value="DISCO-INTERACTING PROTEIN 2"/>
    <property type="match status" value="1"/>
</dbReference>
<dbReference type="InterPro" id="IPR042099">
    <property type="entry name" value="ANL_N_sf"/>
</dbReference>
<organism evidence="7 8">
    <name type="scientific">Shimazuella alba</name>
    <dbReference type="NCBI Taxonomy" id="2690964"/>
    <lineage>
        <taxon>Bacteria</taxon>
        <taxon>Bacillati</taxon>
        <taxon>Bacillota</taxon>
        <taxon>Bacilli</taxon>
        <taxon>Bacillales</taxon>
        <taxon>Thermoactinomycetaceae</taxon>
        <taxon>Shimazuella</taxon>
    </lineage>
</organism>
<evidence type="ECO:0000313" key="7">
    <source>
        <dbReference type="EMBL" id="MXQ55588.1"/>
    </source>
</evidence>
<dbReference type="GO" id="GO:0016874">
    <property type="term" value="F:ligase activity"/>
    <property type="evidence" value="ECO:0007669"/>
    <property type="project" value="UniProtKB-KW"/>
</dbReference>
<comment type="similarity">
    <text evidence="1">Belongs to the ATP-dependent AMP-binding enzyme family.</text>
</comment>
<sequence>MGKKTWIEVIQEQSAIRPDKVIFTFLRDIDGEDSRLTFRELEQKMGSIGAHLAQGGATGERVLILLEPSMNYILAFLGCLHAKAIAVPAYPPSMKKQYGRLLNIIQDAQAKYAITSQAIYEKLKDWTKEETPDLNWILIEELPLITSAVHSFDWRADDIAFLQYTSGSTGNPKGVILNHTHLIENGNRMIERWGIHEDAKMVSWLPPYHDMGLIGTILTPILAGAEAIMMTPYHFVQRPIRWLQALSDYRAEISVSPNFGFDLCVDRVKIEQRDQLDLSNWRVAVNGSEPVRPETLRKFATYFAPVGFKEEALYPGYGIAEMTLMISGGDWRKNPVYKHFDSILLEQGQAKVVVSNHPHARELVGNGQGVYDHDVIIVDPETHVQLSDGLVGEIWLRGPCVSLGYWKKEEATKQAFHAYTKDTKEGPFLRTGDQGFYWEDELYINARIKDLIIINGRNFAPQDIEWEIERVHAGIRKNSIAAFSIDHTGAERLVVVSELENRLLKEVENPKQMLSNMIRRVISQTYHIPVYDIVFIKRGTILKTSSGKIQRQSIKKAYMNNELERIGAANRDKR</sequence>
<feature type="domain" description="AMP-dependent synthetase/ligase" evidence="5">
    <location>
        <begin position="11"/>
        <end position="406"/>
    </location>
</feature>
<dbReference type="GO" id="GO:0070566">
    <property type="term" value="F:adenylyltransferase activity"/>
    <property type="evidence" value="ECO:0007669"/>
    <property type="project" value="TreeGrafter"/>
</dbReference>
<accession>A0A6I4VYK1</accession>
<evidence type="ECO:0000313" key="8">
    <source>
        <dbReference type="Proteomes" id="UP000430692"/>
    </source>
</evidence>
<dbReference type="AlphaFoldDB" id="A0A6I4VYK1"/>
<protein>
    <submittedName>
        <fullName evidence="7">AMP-binding protein</fullName>
    </submittedName>
</protein>
<name>A0A6I4VYK1_9BACL</name>
<dbReference type="InterPro" id="IPR020845">
    <property type="entry name" value="AMP-binding_CS"/>
</dbReference>
<keyword evidence="8" id="KW-1185">Reference proteome</keyword>
<dbReference type="InterPro" id="IPR045851">
    <property type="entry name" value="AMP-bd_C_sf"/>
</dbReference>